<reference evidence="2 3" key="1">
    <citation type="submission" date="2019-11" db="EMBL/GenBank/DDBJ databases">
        <title>Whole genome sequence of Oryza granulata.</title>
        <authorList>
            <person name="Li W."/>
        </authorList>
    </citation>
    <scope>NUCLEOTIDE SEQUENCE [LARGE SCALE GENOMIC DNA]</scope>
    <source>
        <strain evidence="3">cv. Menghai</strain>
        <tissue evidence="2">Leaf</tissue>
    </source>
</reference>
<keyword evidence="3" id="KW-1185">Reference proteome</keyword>
<dbReference type="Proteomes" id="UP000479710">
    <property type="component" value="Unassembled WGS sequence"/>
</dbReference>
<evidence type="ECO:0000313" key="3">
    <source>
        <dbReference type="Proteomes" id="UP000479710"/>
    </source>
</evidence>
<sequence length="76" mass="7953">MAHAAGELGAYGVASCRARRGPARDAGRCGTVRGRVMRQQGYRGATRRDAVSATVARRGRPALPAGPARSSMSWPS</sequence>
<evidence type="ECO:0000313" key="2">
    <source>
        <dbReference type="EMBL" id="KAF0909938.1"/>
    </source>
</evidence>
<dbReference type="EMBL" id="SPHZ02000006">
    <property type="protein sequence ID" value="KAF0909938.1"/>
    <property type="molecule type" value="Genomic_DNA"/>
</dbReference>
<proteinExistence type="predicted"/>
<accession>A0A6G1DB36</accession>
<dbReference type="AlphaFoldDB" id="A0A6G1DB36"/>
<feature type="region of interest" description="Disordered" evidence="1">
    <location>
        <begin position="40"/>
        <end position="76"/>
    </location>
</feature>
<evidence type="ECO:0000256" key="1">
    <source>
        <dbReference type="SAM" id="MobiDB-lite"/>
    </source>
</evidence>
<protein>
    <submittedName>
        <fullName evidence="2">Uncharacterized protein</fullName>
    </submittedName>
</protein>
<gene>
    <name evidence="2" type="ORF">E2562_001194</name>
</gene>
<comment type="caution">
    <text evidence="2">The sequence shown here is derived from an EMBL/GenBank/DDBJ whole genome shotgun (WGS) entry which is preliminary data.</text>
</comment>
<organism evidence="2 3">
    <name type="scientific">Oryza meyeriana var. granulata</name>
    <dbReference type="NCBI Taxonomy" id="110450"/>
    <lineage>
        <taxon>Eukaryota</taxon>
        <taxon>Viridiplantae</taxon>
        <taxon>Streptophyta</taxon>
        <taxon>Embryophyta</taxon>
        <taxon>Tracheophyta</taxon>
        <taxon>Spermatophyta</taxon>
        <taxon>Magnoliopsida</taxon>
        <taxon>Liliopsida</taxon>
        <taxon>Poales</taxon>
        <taxon>Poaceae</taxon>
        <taxon>BOP clade</taxon>
        <taxon>Oryzoideae</taxon>
        <taxon>Oryzeae</taxon>
        <taxon>Oryzinae</taxon>
        <taxon>Oryza</taxon>
        <taxon>Oryza meyeriana</taxon>
    </lineage>
</organism>
<name>A0A6G1DB36_9ORYZ</name>